<evidence type="ECO:0000313" key="2">
    <source>
        <dbReference type="EMBL" id="KXH62883.1"/>
    </source>
</evidence>
<reference evidence="2 3" key="1">
    <citation type="submission" date="2014-02" db="EMBL/GenBank/DDBJ databases">
        <title>The genome sequence of Colletotrichum salicis CBS 607.94.</title>
        <authorList>
            <person name="Baroncelli R."/>
            <person name="Thon M.R."/>
        </authorList>
    </citation>
    <scope>NUCLEOTIDE SEQUENCE [LARGE SCALE GENOMIC DNA]</scope>
    <source>
        <strain evidence="2 3">CBS 607.94</strain>
    </source>
</reference>
<dbReference type="AlphaFoldDB" id="A0A135UR60"/>
<sequence length="115" mass="12486">MVQASFPGKSARNSDVDESLHFGGQQRWPEHPTTATPDSLGRGAHYTDTVPMLAASSTEFIAHIARHGSVSDQSLAKQDEASRNDDSIAVPWGRSPSDRLRFGFNYEANGVNSRA</sequence>
<evidence type="ECO:0000313" key="3">
    <source>
        <dbReference type="Proteomes" id="UP000070121"/>
    </source>
</evidence>
<dbReference type="EMBL" id="JFFI01001138">
    <property type="protein sequence ID" value="KXH62883.1"/>
    <property type="molecule type" value="Genomic_DNA"/>
</dbReference>
<proteinExistence type="predicted"/>
<dbReference type="Proteomes" id="UP000070121">
    <property type="component" value="Unassembled WGS sequence"/>
</dbReference>
<gene>
    <name evidence="2" type="ORF">CSAL01_10948</name>
</gene>
<feature type="compositionally biased region" description="Basic and acidic residues" evidence="1">
    <location>
        <begin position="77"/>
        <end position="86"/>
    </location>
</feature>
<name>A0A135UR60_9PEZI</name>
<accession>A0A135UR60</accession>
<protein>
    <submittedName>
        <fullName evidence="2">Uncharacterized protein</fullName>
    </submittedName>
</protein>
<feature type="region of interest" description="Disordered" evidence="1">
    <location>
        <begin position="1"/>
        <end position="45"/>
    </location>
</feature>
<keyword evidence="3" id="KW-1185">Reference proteome</keyword>
<feature type="region of interest" description="Disordered" evidence="1">
    <location>
        <begin position="68"/>
        <end position="98"/>
    </location>
</feature>
<comment type="caution">
    <text evidence="2">The sequence shown here is derived from an EMBL/GenBank/DDBJ whole genome shotgun (WGS) entry which is preliminary data.</text>
</comment>
<evidence type="ECO:0000256" key="1">
    <source>
        <dbReference type="SAM" id="MobiDB-lite"/>
    </source>
</evidence>
<organism evidence="2 3">
    <name type="scientific">Colletotrichum salicis</name>
    <dbReference type="NCBI Taxonomy" id="1209931"/>
    <lineage>
        <taxon>Eukaryota</taxon>
        <taxon>Fungi</taxon>
        <taxon>Dikarya</taxon>
        <taxon>Ascomycota</taxon>
        <taxon>Pezizomycotina</taxon>
        <taxon>Sordariomycetes</taxon>
        <taxon>Hypocreomycetidae</taxon>
        <taxon>Glomerellales</taxon>
        <taxon>Glomerellaceae</taxon>
        <taxon>Colletotrichum</taxon>
        <taxon>Colletotrichum acutatum species complex</taxon>
    </lineage>
</organism>